<dbReference type="Gene3D" id="2.40.128.640">
    <property type="match status" value="1"/>
</dbReference>
<comment type="caution">
    <text evidence="1">The sequence shown here is derived from an EMBL/GenBank/DDBJ whole genome shotgun (WGS) entry which is preliminary data.</text>
</comment>
<dbReference type="RefSeq" id="WP_377509045.1">
    <property type="nucleotide sequence ID" value="NZ_JBHULU010000021.1"/>
</dbReference>
<dbReference type="Proteomes" id="UP001597544">
    <property type="component" value="Unassembled WGS sequence"/>
</dbReference>
<sequence length="160" mass="17783">MKKVFSITIVAALAMSFQFKTETPQPTDTKLALTINSSSRAPITISTGTYIGTVPCVDCEGIQMKLTLKEGKAGKGKTFLLEQTYLGKPAGSNVVRIKGIWIPARGNKQDPKAVVIQLIPDGNYDPLYFLRLNDYDIKMLDRKQSSIKSKHNYMLQKQRG</sequence>
<evidence type="ECO:0000313" key="1">
    <source>
        <dbReference type="EMBL" id="MFD2515068.1"/>
    </source>
</evidence>
<dbReference type="InterPro" id="IPR007298">
    <property type="entry name" value="Cu-R_lipoprotein_NlpE"/>
</dbReference>
<evidence type="ECO:0000313" key="2">
    <source>
        <dbReference type="Proteomes" id="UP001597544"/>
    </source>
</evidence>
<accession>A0ABW5INN3</accession>
<organism evidence="1 2">
    <name type="scientific">Pontibacter locisalis</name>
    <dbReference type="NCBI Taxonomy" id="1719035"/>
    <lineage>
        <taxon>Bacteria</taxon>
        <taxon>Pseudomonadati</taxon>
        <taxon>Bacteroidota</taxon>
        <taxon>Cytophagia</taxon>
        <taxon>Cytophagales</taxon>
        <taxon>Hymenobacteraceae</taxon>
        <taxon>Pontibacter</taxon>
    </lineage>
</organism>
<proteinExistence type="predicted"/>
<gene>
    <name evidence="1" type="ORF">ACFSRY_14430</name>
</gene>
<dbReference type="EMBL" id="JBHULU010000021">
    <property type="protein sequence ID" value="MFD2515068.1"/>
    <property type="molecule type" value="Genomic_DNA"/>
</dbReference>
<protein>
    <submittedName>
        <fullName evidence="1">Copper resistance protein NlpE N-terminal domain-containing protein</fullName>
    </submittedName>
</protein>
<reference evidence="2" key="1">
    <citation type="journal article" date="2019" name="Int. J. Syst. Evol. Microbiol.">
        <title>The Global Catalogue of Microorganisms (GCM) 10K type strain sequencing project: providing services to taxonomists for standard genome sequencing and annotation.</title>
        <authorList>
            <consortium name="The Broad Institute Genomics Platform"/>
            <consortium name="The Broad Institute Genome Sequencing Center for Infectious Disease"/>
            <person name="Wu L."/>
            <person name="Ma J."/>
        </authorList>
    </citation>
    <scope>NUCLEOTIDE SEQUENCE [LARGE SCALE GENOMIC DNA]</scope>
    <source>
        <strain evidence="2">KCTC 42498</strain>
    </source>
</reference>
<name>A0ABW5INN3_9BACT</name>
<keyword evidence="2" id="KW-1185">Reference proteome</keyword>
<dbReference type="Pfam" id="PF04170">
    <property type="entry name" value="NlpE"/>
    <property type="match status" value="1"/>
</dbReference>